<keyword evidence="3" id="KW-0731">Sigma factor</keyword>
<dbReference type="GeneID" id="78371952"/>
<dbReference type="GO" id="GO:0006352">
    <property type="term" value="P:DNA-templated transcription initiation"/>
    <property type="evidence" value="ECO:0007669"/>
    <property type="project" value="InterPro"/>
</dbReference>
<evidence type="ECO:0000256" key="3">
    <source>
        <dbReference type="ARBA" id="ARBA00023082"/>
    </source>
</evidence>
<dbReference type="Pfam" id="PF04542">
    <property type="entry name" value="Sigma70_r2"/>
    <property type="match status" value="1"/>
</dbReference>
<dbReference type="RefSeq" id="WP_081900957.1">
    <property type="nucleotide sequence ID" value="NZ_JQKF01000003.1"/>
</dbReference>
<dbReference type="PANTHER" id="PTHR43133">
    <property type="entry name" value="RNA POLYMERASE ECF-TYPE SIGMA FACTO"/>
    <property type="match status" value="1"/>
</dbReference>
<evidence type="ECO:0000256" key="4">
    <source>
        <dbReference type="ARBA" id="ARBA00023163"/>
    </source>
</evidence>
<dbReference type="Proteomes" id="UP000032336">
    <property type="component" value="Unassembled WGS sequence"/>
</dbReference>
<dbReference type="EMBL" id="JXUW01000004">
    <property type="protein sequence ID" value="KJE77537.1"/>
    <property type="molecule type" value="Genomic_DNA"/>
</dbReference>
<dbReference type="AlphaFoldDB" id="A0A0D8FYM4"/>
<dbReference type="STRING" id="1121877.FEAC_06460"/>
<comment type="caution">
    <text evidence="7">The sequence shown here is derived from an EMBL/GenBank/DDBJ whole genome shotgun (WGS) entry which is preliminary data.</text>
</comment>
<protein>
    <submittedName>
        <fullName evidence="7">ECF RNA polymerase sigma factor SigK</fullName>
    </submittedName>
</protein>
<dbReference type="InterPro" id="IPR007627">
    <property type="entry name" value="RNA_pol_sigma70_r2"/>
</dbReference>
<evidence type="ECO:0000256" key="2">
    <source>
        <dbReference type="ARBA" id="ARBA00023015"/>
    </source>
</evidence>
<comment type="similarity">
    <text evidence="1">Belongs to the sigma-70 factor family. ECF subfamily.</text>
</comment>
<dbReference type="CDD" id="cd06171">
    <property type="entry name" value="Sigma70_r4"/>
    <property type="match status" value="1"/>
</dbReference>
<dbReference type="Gene3D" id="1.10.1740.10">
    <property type="match status" value="1"/>
</dbReference>
<organism evidence="7 8">
    <name type="scientific">Ferrimicrobium acidiphilum DSM 19497</name>
    <dbReference type="NCBI Taxonomy" id="1121877"/>
    <lineage>
        <taxon>Bacteria</taxon>
        <taxon>Bacillati</taxon>
        <taxon>Actinomycetota</taxon>
        <taxon>Acidimicrobiia</taxon>
        <taxon>Acidimicrobiales</taxon>
        <taxon>Acidimicrobiaceae</taxon>
        <taxon>Ferrimicrobium</taxon>
    </lineage>
</organism>
<feature type="domain" description="RNA polymerase sigma factor 70 region 4 type 2" evidence="6">
    <location>
        <begin position="141"/>
        <end position="194"/>
    </location>
</feature>
<evidence type="ECO:0000259" key="5">
    <source>
        <dbReference type="Pfam" id="PF04542"/>
    </source>
</evidence>
<dbReference type="OrthoDB" id="9784272at2"/>
<dbReference type="Pfam" id="PF08281">
    <property type="entry name" value="Sigma70_r4_2"/>
    <property type="match status" value="1"/>
</dbReference>
<evidence type="ECO:0000313" key="8">
    <source>
        <dbReference type="Proteomes" id="UP000032336"/>
    </source>
</evidence>
<proteinExistence type="inferred from homology"/>
<evidence type="ECO:0000313" key="7">
    <source>
        <dbReference type="EMBL" id="KJE77537.1"/>
    </source>
</evidence>
<evidence type="ECO:0000256" key="1">
    <source>
        <dbReference type="ARBA" id="ARBA00010641"/>
    </source>
</evidence>
<dbReference type="InterPro" id="IPR039425">
    <property type="entry name" value="RNA_pol_sigma-70-like"/>
</dbReference>
<dbReference type="Gene3D" id="1.10.10.10">
    <property type="entry name" value="Winged helix-like DNA-binding domain superfamily/Winged helix DNA-binding domain"/>
    <property type="match status" value="1"/>
</dbReference>
<dbReference type="GO" id="GO:0003677">
    <property type="term" value="F:DNA binding"/>
    <property type="evidence" value="ECO:0007669"/>
    <property type="project" value="InterPro"/>
</dbReference>
<dbReference type="SUPFAM" id="SSF88946">
    <property type="entry name" value="Sigma2 domain of RNA polymerase sigma factors"/>
    <property type="match status" value="1"/>
</dbReference>
<dbReference type="InterPro" id="IPR013249">
    <property type="entry name" value="RNA_pol_sigma70_r4_t2"/>
</dbReference>
<dbReference type="PANTHER" id="PTHR43133:SF62">
    <property type="entry name" value="RNA POLYMERASE SIGMA FACTOR SIGZ"/>
    <property type="match status" value="1"/>
</dbReference>
<reference evidence="7 8" key="1">
    <citation type="submission" date="2015-01" db="EMBL/GenBank/DDBJ databases">
        <title>Draft genome of the acidophilic iron oxidizer Ferrimicrobium acidiphilum strain T23.</title>
        <authorList>
            <person name="Poehlein A."/>
            <person name="Eisen S."/>
            <person name="Schloemann M."/>
            <person name="Johnson B.D."/>
            <person name="Daniel R."/>
            <person name="Muehling M."/>
        </authorList>
    </citation>
    <scope>NUCLEOTIDE SEQUENCE [LARGE SCALE GENOMIC DNA]</scope>
    <source>
        <strain evidence="7 8">T23</strain>
    </source>
</reference>
<feature type="domain" description="RNA polymerase sigma-70 region 2" evidence="5">
    <location>
        <begin position="44"/>
        <end position="111"/>
    </location>
</feature>
<dbReference type="InterPro" id="IPR036388">
    <property type="entry name" value="WH-like_DNA-bd_sf"/>
</dbReference>
<dbReference type="NCBIfam" id="TIGR02937">
    <property type="entry name" value="sigma70-ECF"/>
    <property type="match status" value="1"/>
</dbReference>
<evidence type="ECO:0000259" key="6">
    <source>
        <dbReference type="Pfam" id="PF08281"/>
    </source>
</evidence>
<keyword evidence="2" id="KW-0805">Transcription regulation</keyword>
<name>A0A0D8FYM4_9ACTN</name>
<sequence length="206" mass="23779">MKHESIHPRALRRRKSTETQLNEMSDASLIVAVARYNQDALAEIFRRHGGAVHALAKRVTRDTALAEEVTQELFVRLWNEPERYDSARGTLRTFLLMQAHRRSVDVIRSEEARKRREQNESASIAATSYDIDHEFGDLADREAIRGALEILPQDERRAIELAFYHGLTYREVAQRLEQPEGTVKTRIRTGLKRMNEALVSWKAVET</sequence>
<dbReference type="InterPro" id="IPR013324">
    <property type="entry name" value="RNA_pol_sigma_r3/r4-like"/>
</dbReference>
<dbReference type="GO" id="GO:0016987">
    <property type="term" value="F:sigma factor activity"/>
    <property type="evidence" value="ECO:0007669"/>
    <property type="project" value="UniProtKB-KW"/>
</dbReference>
<accession>A0A0D8FYM4</accession>
<dbReference type="SUPFAM" id="SSF88659">
    <property type="entry name" value="Sigma3 and sigma4 domains of RNA polymerase sigma factors"/>
    <property type="match status" value="1"/>
</dbReference>
<keyword evidence="4" id="KW-0804">Transcription</keyword>
<dbReference type="InterPro" id="IPR013325">
    <property type="entry name" value="RNA_pol_sigma_r2"/>
</dbReference>
<keyword evidence="8" id="KW-1185">Reference proteome</keyword>
<dbReference type="InterPro" id="IPR014284">
    <property type="entry name" value="RNA_pol_sigma-70_dom"/>
</dbReference>
<dbReference type="eggNOG" id="COG1595">
    <property type="taxonomic scope" value="Bacteria"/>
</dbReference>
<gene>
    <name evidence="7" type="primary">sigK</name>
    <name evidence="7" type="ORF">FEAC_06460</name>
</gene>